<dbReference type="KEGG" id="asau:88173218"/>
<dbReference type="RefSeq" id="XP_062877241.1">
    <property type="nucleotide sequence ID" value="XM_063021171.1"/>
</dbReference>
<dbReference type="EMBL" id="CP138895">
    <property type="protein sequence ID" value="WPK24858.1"/>
    <property type="molecule type" value="Genomic_DNA"/>
</dbReference>
<dbReference type="InterPro" id="IPR058940">
    <property type="entry name" value="mS26_fungi"/>
</dbReference>
<name>A0AAX4H8N4_9ASCO</name>
<dbReference type="CDD" id="cd23703">
    <property type="entry name" value="mS26_PET12"/>
    <property type="match status" value="1"/>
</dbReference>
<gene>
    <name evidence="2" type="ORF">PUMCH_002153</name>
</gene>
<evidence type="ECO:0000313" key="3">
    <source>
        <dbReference type="Proteomes" id="UP001338582"/>
    </source>
</evidence>
<feature type="region of interest" description="Disordered" evidence="1">
    <location>
        <begin position="1"/>
        <end position="24"/>
    </location>
</feature>
<dbReference type="Proteomes" id="UP001338582">
    <property type="component" value="Chromosome 2"/>
</dbReference>
<dbReference type="GeneID" id="88173218"/>
<feature type="compositionally biased region" description="Polar residues" evidence="1">
    <location>
        <begin position="1"/>
        <end position="10"/>
    </location>
</feature>
<protein>
    <submittedName>
        <fullName evidence="2">Uncharacterized protein</fullName>
    </submittedName>
</protein>
<accession>A0AAX4H8N4</accession>
<dbReference type="Pfam" id="PF26163">
    <property type="entry name" value="mS26"/>
    <property type="match status" value="1"/>
</dbReference>
<reference evidence="2 3" key="1">
    <citation type="submission" date="2023-10" db="EMBL/GenBank/DDBJ databases">
        <title>Draft Genome Sequence of Candida saopaulonensis from a very Premature Infant with Sepsis.</title>
        <authorList>
            <person name="Ning Y."/>
            <person name="Dai R."/>
            <person name="Xiao M."/>
            <person name="Xu Y."/>
            <person name="Yan Q."/>
            <person name="Zhang L."/>
        </authorList>
    </citation>
    <scope>NUCLEOTIDE SEQUENCE [LARGE SCALE GENOMIC DNA]</scope>
    <source>
        <strain evidence="2 3">19XY460</strain>
    </source>
</reference>
<proteinExistence type="predicted"/>
<evidence type="ECO:0000313" key="2">
    <source>
        <dbReference type="EMBL" id="WPK24858.1"/>
    </source>
</evidence>
<organism evidence="2 3">
    <name type="scientific">Australozyma saopauloensis</name>
    <dbReference type="NCBI Taxonomy" id="291208"/>
    <lineage>
        <taxon>Eukaryota</taxon>
        <taxon>Fungi</taxon>
        <taxon>Dikarya</taxon>
        <taxon>Ascomycota</taxon>
        <taxon>Saccharomycotina</taxon>
        <taxon>Pichiomycetes</taxon>
        <taxon>Metschnikowiaceae</taxon>
        <taxon>Australozyma</taxon>
    </lineage>
</organism>
<keyword evidence="3" id="KW-1185">Reference proteome</keyword>
<sequence>MRSTAVNLSKKTLKHGGKSGVLPEVRPIFKRNPILPPLEQESAKEANIEQGYAEGVPVPKRKGFKITRQPKKAEVVPVEQRLKKILEYNAPPQNMNELSPKERWEAQKKQIRMEHLKDAYLTESKRIEKLELLKAQKIEADAKLAEEQVYEESEATKLTLPTIDSYLKGSLMRHRTPEEKAIVEEQRILNRKTMELQVKEAKANELLELYHAAENFITTPEELDAAITDAFENKIGRFESSERLAEDKLFGYFTSFSDSRANERLVRDVVFGEINGKPGLATVTDTLSGETEKYSRAAESKLNNRS</sequence>
<evidence type="ECO:0000256" key="1">
    <source>
        <dbReference type="SAM" id="MobiDB-lite"/>
    </source>
</evidence>
<dbReference type="AlphaFoldDB" id="A0AAX4H8N4"/>